<evidence type="ECO:0000256" key="11">
    <source>
        <dbReference type="ARBA" id="ARBA00023014"/>
    </source>
</evidence>
<dbReference type="InterPro" id="IPR024177">
    <property type="entry name" value="Biotin_synthase"/>
</dbReference>
<feature type="domain" description="Radical SAM core" evidence="14">
    <location>
        <begin position="123"/>
        <end position="350"/>
    </location>
</feature>
<evidence type="ECO:0000256" key="1">
    <source>
        <dbReference type="ARBA" id="ARBA00004942"/>
    </source>
</evidence>
<evidence type="ECO:0000259" key="14">
    <source>
        <dbReference type="PROSITE" id="PS51918"/>
    </source>
</evidence>
<dbReference type="Pfam" id="PF04055">
    <property type="entry name" value="Radical_SAM"/>
    <property type="match status" value="1"/>
</dbReference>
<evidence type="ECO:0000313" key="15">
    <source>
        <dbReference type="EMBL" id="AXC14900.1"/>
    </source>
</evidence>
<comment type="pathway">
    <text evidence="1 13">Cofactor biosynthesis; biotin biosynthesis; biotin from 7,8-diaminononanoate: step 2/2.</text>
</comment>
<feature type="binding site" evidence="13">
    <location>
        <position position="182"/>
    </location>
    <ligand>
        <name>[2Fe-2S] cluster</name>
        <dbReference type="ChEBI" id="CHEBI:190135"/>
    </ligand>
</feature>
<organism evidence="15 16">
    <name type="scientific">Acidisarcina polymorpha</name>
    <dbReference type="NCBI Taxonomy" id="2211140"/>
    <lineage>
        <taxon>Bacteria</taxon>
        <taxon>Pseudomonadati</taxon>
        <taxon>Acidobacteriota</taxon>
        <taxon>Terriglobia</taxon>
        <taxon>Terriglobales</taxon>
        <taxon>Acidobacteriaceae</taxon>
        <taxon>Acidisarcina</taxon>
    </lineage>
</organism>
<dbReference type="GO" id="GO:0051537">
    <property type="term" value="F:2 iron, 2 sulfur cluster binding"/>
    <property type="evidence" value="ECO:0007669"/>
    <property type="project" value="UniProtKB-KW"/>
</dbReference>
<dbReference type="CDD" id="cd01335">
    <property type="entry name" value="Radical_SAM"/>
    <property type="match status" value="1"/>
</dbReference>
<dbReference type="NCBIfam" id="TIGR00433">
    <property type="entry name" value="bioB"/>
    <property type="match status" value="1"/>
</dbReference>
<protein>
    <recommendedName>
        <fullName evidence="3 13">Biotin synthase</fullName>
        <ecNumber evidence="3 13">2.8.1.6</ecNumber>
    </recommendedName>
</protein>
<dbReference type="GO" id="GO:0009102">
    <property type="term" value="P:biotin biosynthetic process"/>
    <property type="evidence" value="ECO:0007669"/>
    <property type="project" value="UniProtKB-UniRule"/>
</dbReference>
<keyword evidence="6 13" id="KW-0949">S-adenosyl-L-methionine</keyword>
<name>A0A2Z5G7F0_9BACT</name>
<dbReference type="Proteomes" id="UP000253606">
    <property type="component" value="Chromosome"/>
</dbReference>
<dbReference type="InterPro" id="IPR007197">
    <property type="entry name" value="rSAM"/>
</dbReference>
<keyword evidence="11 13" id="KW-0411">Iron-sulfur</keyword>
<dbReference type="SFLD" id="SFLDG01278">
    <property type="entry name" value="biotin_synthase_like"/>
    <property type="match status" value="1"/>
</dbReference>
<accession>A0A2Z5G7F0</accession>
<dbReference type="GO" id="GO:0051539">
    <property type="term" value="F:4 iron, 4 sulfur cluster binding"/>
    <property type="evidence" value="ECO:0007669"/>
    <property type="project" value="UniProtKB-KW"/>
</dbReference>
<dbReference type="KEGG" id="abas:ACPOL_5652"/>
<dbReference type="FunFam" id="3.20.20.70:FF:000011">
    <property type="entry name" value="Biotin synthase"/>
    <property type="match status" value="1"/>
</dbReference>
<dbReference type="InterPro" id="IPR006638">
    <property type="entry name" value="Elp3/MiaA/NifB-like_rSAM"/>
</dbReference>
<feature type="binding site" evidence="13">
    <location>
        <position position="273"/>
    </location>
    <ligand>
        <name>[2Fe-2S] cluster</name>
        <dbReference type="ChEBI" id="CHEBI:190135"/>
    </ligand>
</feature>
<dbReference type="SMART" id="SM00729">
    <property type="entry name" value="Elp3"/>
    <property type="match status" value="1"/>
</dbReference>
<keyword evidence="10 13" id="KW-0408">Iron</keyword>
<comment type="similarity">
    <text evidence="2 13">Belongs to the radical SAM superfamily. Biotin synthase family.</text>
</comment>
<evidence type="ECO:0000256" key="9">
    <source>
        <dbReference type="ARBA" id="ARBA00022756"/>
    </source>
</evidence>
<comment type="catalytic activity">
    <reaction evidence="12 13">
        <text>(4R,5S)-dethiobiotin + (sulfur carrier)-SH + 2 reduced [2Fe-2S]-[ferredoxin] + 2 S-adenosyl-L-methionine = (sulfur carrier)-H + biotin + 2 5'-deoxyadenosine + 2 L-methionine + 2 oxidized [2Fe-2S]-[ferredoxin]</text>
        <dbReference type="Rhea" id="RHEA:22060"/>
        <dbReference type="Rhea" id="RHEA-COMP:10000"/>
        <dbReference type="Rhea" id="RHEA-COMP:10001"/>
        <dbReference type="Rhea" id="RHEA-COMP:14737"/>
        <dbReference type="Rhea" id="RHEA-COMP:14739"/>
        <dbReference type="ChEBI" id="CHEBI:17319"/>
        <dbReference type="ChEBI" id="CHEBI:29917"/>
        <dbReference type="ChEBI" id="CHEBI:33737"/>
        <dbReference type="ChEBI" id="CHEBI:33738"/>
        <dbReference type="ChEBI" id="CHEBI:57586"/>
        <dbReference type="ChEBI" id="CHEBI:57844"/>
        <dbReference type="ChEBI" id="CHEBI:59789"/>
        <dbReference type="ChEBI" id="CHEBI:64428"/>
        <dbReference type="ChEBI" id="CHEBI:149473"/>
        <dbReference type="EC" id="2.8.1.6"/>
    </reaction>
</comment>
<dbReference type="Gene3D" id="3.20.20.70">
    <property type="entry name" value="Aldolase class I"/>
    <property type="match status" value="1"/>
</dbReference>
<keyword evidence="16" id="KW-1185">Reference proteome</keyword>
<comment type="cofactor">
    <cofactor evidence="13">
        <name>[2Fe-2S] cluster</name>
        <dbReference type="ChEBI" id="CHEBI:190135"/>
    </cofactor>
    <text evidence="13">Binds 1 [2Fe-2S] cluster. The cluster is coordinated with 3 cysteines and 1 arginine.</text>
</comment>
<evidence type="ECO:0000256" key="10">
    <source>
        <dbReference type="ARBA" id="ARBA00023004"/>
    </source>
</evidence>
<evidence type="ECO:0000256" key="3">
    <source>
        <dbReference type="ARBA" id="ARBA00012236"/>
    </source>
</evidence>
<evidence type="ECO:0000313" key="16">
    <source>
        <dbReference type="Proteomes" id="UP000253606"/>
    </source>
</evidence>
<evidence type="ECO:0000256" key="2">
    <source>
        <dbReference type="ARBA" id="ARBA00010765"/>
    </source>
</evidence>
<dbReference type="HAMAP" id="MF_01694">
    <property type="entry name" value="BioB"/>
    <property type="match status" value="1"/>
</dbReference>
<keyword evidence="8 13" id="KW-0479">Metal-binding</keyword>
<dbReference type="InterPro" id="IPR010722">
    <property type="entry name" value="BATS_dom"/>
</dbReference>
<comment type="subunit">
    <text evidence="13">Homodimer.</text>
</comment>
<dbReference type="InterPro" id="IPR002684">
    <property type="entry name" value="Biotin_synth/BioAB"/>
</dbReference>
<dbReference type="SMART" id="SM00876">
    <property type="entry name" value="BATS"/>
    <property type="match status" value="1"/>
</dbReference>
<dbReference type="EC" id="2.8.1.6" evidence="3 13"/>
<evidence type="ECO:0000256" key="5">
    <source>
        <dbReference type="ARBA" id="ARBA00022679"/>
    </source>
</evidence>
<evidence type="ECO:0000256" key="6">
    <source>
        <dbReference type="ARBA" id="ARBA00022691"/>
    </source>
</evidence>
<feature type="binding site" evidence="13">
    <location>
        <position position="142"/>
    </location>
    <ligand>
        <name>[4Fe-4S] cluster</name>
        <dbReference type="ChEBI" id="CHEBI:49883"/>
        <note>4Fe-4S-S-AdoMet</note>
    </ligand>
</feature>
<dbReference type="Pfam" id="PF06968">
    <property type="entry name" value="BATS"/>
    <property type="match status" value="1"/>
</dbReference>
<feature type="binding site" evidence="13">
    <location>
        <position position="145"/>
    </location>
    <ligand>
        <name>[4Fe-4S] cluster</name>
        <dbReference type="ChEBI" id="CHEBI:49883"/>
        <note>4Fe-4S-S-AdoMet</note>
    </ligand>
</feature>
<dbReference type="SFLD" id="SFLDS00029">
    <property type="entry name" value="Radical_SAM"/>
    <property type="match status" value="1"/>
</dbReference>
<dbReference type="PROSITE" id="PS51918">
    <property type="entry name" value="RADICAL_SAM"/>
    <property type="match status" value="1"/>
</dbReference>
<keyword evidence="9 13" id="KW-0093">Biotin biosynthesis</keyword>
<feature type="binding site" evidence="13">
    <location>
        <position position="138"/>
    </location>
    <ligand>
        <name>[4Fe-4S] cluster</name>
        <dbReference type="ChEBI" id="CHEBI:49883"/>
        <note>4Fe-4S-S-AdoMet</note>
    </ligand>
</feature>
<feature type="binding site" evidence="13">
    <location>
        <position position="345"/>
    </location>
    <ligand>
        <name>[2Fe-2S] cluster</name>
        <dbReference type="ChEBI" id="CHEBI:190135"/>
    </ligand>
</feature>
<dbReference type="SFLD" id="SFLDF00272">
    <property type="entry name" value="biotin_synthase"/>
    <property type="match status" value="1"/>
</dbReference>
<dbReference type="PANTHER" id="PTHR22976:SF2">
    <property type="entry name" value="BIOTIN SYNTHASE, MITOCHONDRIAL"/>
    <property type="match status" value="1"/>
</dbReference>
<evidence type="ECO:0000256" key="13">
    <source>
        <dbReference type="HAMAP-Rule" id="MF_01694"/>
    </source>
</evidence>
<evidence type="ECO:0000256" key="12">
    <source>
        <dbReference type="ARBA" id="ARBA00051157"/>
    </source>
</evidence>
<evidence type="ECO:0000256" key="8">
    <source>
        <dbReference type="ARBA" id="ARBA00022723"/>
    </source>
</evidence>
<dbReference type="EMBL" id="CP030840">
    <property type="protein sequence ID" value="AXC14900.1"/>
    <property type="molecule type" value="Genomic_DNA"/>
</dbReference>
<reference evidence="15 16" key="1">
    <citation type="journal article" date="2018" name="Front. Microbiol.">
        <title>Hydrolytic Capabilities as a Key to Environmental Success: Chitinolytic and Cellulolytic Acidobacteria From Acidic Sub-arctic Soils and Boreal Peatlands.</title>
        <authorList>
            <person name="Belova S.E."/>
            <person name="Ravin N.V."/>
            <person name="Pankratov T.A."/>
            <person name="Rakitin A.L."/>
            <person name="Ivanova A.A."/>
            <person name="Beletsky A.V."/>
            <person name="Mardanov A.V."/>
            <person name="Sinninghe Damste J.S."/>
            <person name="Dedysh S.N."/>
        </authorList>
    </citation>
    <scope>NUCLEOTIDE SEQUENCE [LARGE SCALE GENOMIC DNA]</scope>
    <source>
        <strain evidence="15 16">SBC82</strain>
    </source>
</reference>
<comment type="cofactor">
    <cofactor evidence="13">
        <name>[4Fe-4S] cluster</name>
        <dbReference type="ChEBI" id="CHEBI:49883"/>
    </cofactor>
    <text evidence="13">Binds 1 [4Fe-4S] cluster. The cluster is coordinated with 3 cysteines and an exchangeable S-adenosyl-L-methionine.</text>
</comment>
<evidence type="ECO:0000256" key="4">
    <source>
        <dbReference type="ARBA" id="ARBA00022485"/>
    </source>
</evidence>
<dbReference type="AlphaFoldDB" id="A0A2Z5G7F0"/>
<dbReference type="InterPro" id="IPR058240">
    <property type="entry name" value="rSAM_sf"/>
</dbReference>
<keyword evidence="4 13" id="KW-0004">4Fe-4S</keyword>
<sequence>MLLDPAFEIFSAMDGGPAGRQRNPLGGICTIRPPQVRSFSLSVIIYNGLSLKSIFYNSQHQYQFTPKTEILMTPETAAHPTATATITSSPRWTSESARNLYELPFNDLLFQAHSVHRANFDPNRIQLSKLLSIKTGGCPEDCGYCSQSARYPTGLRASKLMEVERVVAEAQKAKEGGATRYCMGAAWRSPKQRDMDTVVAMVQGVKALGLETCMTLGMLSPQQAESLSEAGLDYYNHNIDTSKRFYGEVITTRTFGDRLETLENVRQAGIKVCAGGIIGMGEAAEDRIDMLVTLANLPSPPESVPINMLIPIPGSKLADAPPVDPIDFVRVIALARILMPGSHVRLSAGRTNMTDELQALCFFAGANSIFVGDTLLTAANPGDDRDSGLLRRLGIRPEASDAQK</sequence>
<feature type="binding site" evidence="13">
    <location>
        <position position="213"/>
    </location>
    <ligand>
        <name>[2Fe-2S] cluster</name>
        <dbReference type="ChEBI" id="CHEBI:190135"/>
    </ligand>
</feature>
<proteinExistence type="inferred from homology"/>
<dbReference type="GO" id="GO:0004076">
    <property type="term" value="F:biotin synthase activity"/>
    <property type="evidence" value="ECO:0007669"/>
    <property type="project" value="UniProtKB-UniRule"/>
</dbReference>
<dbReference type="RefSeq" id="WP_236657031.1">
    <property type="nucleotide sequence ID" value="NZ_CP030840.1"/>
</dbReference>
<gene>
    <name evidence="13" type="primary">bioB</name>
    <name evidence="15" type="ORF">ACPOL_5652</name>
</gene>
<dbReference type="PANTHER" id="PTHR22976">
    <property type="entry name" value="BIOTIN SYNTHASE"/>
    <property type="match status" value="1"/>
</dbReference>
<dbReference type="InterPro" id="IPR013785">
    <property type="entry name" value="Aldolase_TIM"/>
</dbReference>
<keyword evidence="5 13" id="KW-0808">Transferase</keyword>
<dbReference type="SFLD" id="SFLDG01060">
    <property type="entry name" value="BATS_domain_containing"/>
    <property type="match status" value="1"/>
</dbReference>
<dbReference type="SUPFAM" id="SSF102114">
    <property type="entry name" value="Radical SAM enzymes"/>
    <property type="match status" value="1"/>
</dbReference>
<dbReference type="GO" id="GO:0005506">
    <property type="term" value="F:iron ion binding"/>
    <property type="evidence" value="ECO:0007669"/>
    <property type="project" value="UniProtKB-UniRule"/>
</dbReference>
<comment type="function">
    <text evidence="13">Catalyzes the conversion of dethiobiotin (DTB) to biotin by the insertion of a sulfur atom into dethiobiotin via a radical-based mechanism.</text>
</comment>
<dbReference type="UniPathway" id="UPA00078">
    <property type="reaction ID" value="UER00162"/>
</dbReference>
<keyword evidence="7 13" id="KW-0001">2Fe-2S</keyword>
<evidence type="ECO:0000256" key="7">
    <source>
        <dbReference type="ARBA" id="ARBA00022714"/>
    </source>
</evidence>